<sequence length="619" mass="70409">MDGMASLPPASALEAMRRDCAAAELVAEKRRQELEKAKHSEDQKLRELHVEQTQKAHEDRAASKRVLDEMKQVRRKVHSQLRAAEAKAFHSIDASHNALARAGQRALTARQHTDQWEAHADITERQTEQSIQKDKECLDSIREVAARRVAVMEDIATERVQKSHKLLQDSKQQELGLTKQQQKQLETRAHQAARTGQIQVNNVTRAGDQAKAQMKMAEAKAAEEKMRMTRDIERSIQAGASRIAAAERELKVQEHEITAALSREQVCASQIKRVAQELKDNSQEEFRERKKELEAMLERAAEYEHSKKKPHQDAQVSMQEKTEVVTQRGHQAALAARQRAGLEVEDIQRRLVEAKEQLAKLEVKCAACLKELNGRWEDAKVVYAAKVEEVERQTQDLLEKLEAHKALHEDYCAQSLRQVEELQQERQAAARNQGALSQELVKHRATFCQQKSAQTRRQAEARLEETKRHVEDMRRRSQERAEMGKDIAQEKVRIAQQRFTEQVEVAERRANEAMDARDKAKAAFLEALARCSGAADEAQRRGLHETAQLLMPKDAWCGFSTPRPKTEESTRPETASGVEVWTLGKEMKETSSTVFPDRGGTPLEANLKEELSMTDDTFH</sequence>
<evidence type="ECO:0000256" key="2">
    <source>
        <dbReference type="SAM" id="MobiDB-lite"/>
    </source>
</evidence>
<dbReference type="EMBL" id="CAUJNA010000372">
    <property type="protein sequence ID" value="CAJ1376219.1"/>
    <property type="molecule type" value="Genomic_DNA"/>
</dbReference>
<gene>
    <name evidence="3" type="ORF">EVOR1521_LOCUS5333</name>
</gene>
<feature type="region of interest" description="Disordered" evidence="2">
    <location>
        <begin position="462"/>
        <end position="483"/>
    </location>
</feature>
<dbReference type="Proteomes" id="UP001178507">
    <property type="component" value="Unassembled WGS sequence"/>
</dbReference>
<reference evidence="3" key="1">
    <citation type="submission" date="2023-08" db="EMBL/GenBank/DDBJ databases">
        <authorList>
            <person name="Chen Y."/>
            <person name="Shah S."/>
            <person name="Dougan E. K."/>
            <person name="Thang M."/>
            <person name="Chan C."/>
        </authorList>
    </citation>
    <scope>NUCLEOTIDE SEQUENCE</scope>
</reference>
<evidence type="ECO:0000313" key="4">
    <source>
        <dbReference type="Proteomes" id="UP001178507"/>
    </source>
</evidence>
<feature type="region of interest" description="Disordered" evidence="2">
    <location>
        <begin position="34"/>
        <end position="63"/>
    </location>
</feature>
<keyword evidence="4" id="KW-1185">Reference proteome</keyword>
<name>A0AA36HVQ9_9DINO</name>
<organism evidence="3 4">
    <name type="scientific">Effrenium voratum</name>
    <dbReference type="NCBI Taxonomy" id="2562239"/>
    <lineage>
        <taxon>Eukaryota</taxon>
        <taxon>Sar</taxon>
        <taxon>Alveolata</taxon>
        <taxon>Dinophyceae</taxon>
        <taxon>Suessiales</taxon>
        <taxon>Symbiodiniaceae</taxon>
        <taxon>Effrenium</taxon>
    </lineage>
</organism>
<accession>A0AA36HVQ9</accession>
<comment type="caution">
    <text evidence="3">The sequence shown here is derived from an EMBL/GenBank/DDBJ whole genome shotgun (WGS) entry which is preliminary data.</text>
</comment>
<dbReference type="AlphaFoldDB" id="A0AA36HVQ9"/>
<proteinExistence type="predicted"/>
<keyword evidence="1" id="KW-0175">Coiled coil</keyword>
<evidence type="ECO:0000256" key="1">
    <source>
        <dbReference type="SAM" id="Coils"/>
    </source>
</evidence>
<protein>
    <submittedName>
        <fullName evidence="3">Uncharacterized protein</fullName>
    </submittedName>
</protein>
<feature type="region of interest" description="Disordered" evidence="2">
    <location>
        <begin position="589"/>
        <end position="619"/>
    </location>
</feature>
<feature type="coiled-coil region" evidence="1">
    <location>
        <begin position="200"/>
        <end position="303"/>
    </location>
</feature>
<feature type="compositionally biased region" description="Basic and acidic residues" evidence="2">
    <location>
        <begin position="606"/>
        <end position="619"/>
    </location>
</feature>
<evidence type="ECO:0000313" key="3">
    <source>
        <dbReference type="EMBL" id="CAJ1376219.1"/>
    </source>
</evidence>